<dbReference type="PANTHER" id="PTHR47961:SF6">
    <property type="entry name" value="DNA-DIRECTED DNA POLYMERASE"/>
    <property type="match status" value="1"/>
</dbReference>
<keyword evidence="4" id="KW-0067">ATP-binding</keyword>
<dbReference type="Proteomes" id="UP001442841">
    <property type="component" value="Chromosome"/>
</dbReference>
<proteinExistence type="predicted"/>
<dbReference type="GO" id="GO:0004386">
    <property type="term" value="F:helicase activity"/>
    <property type="evidence" value="ECO:0007669"/>
    <property type="project" value="UniProtKB-KW"/>
</dbReference>
<dbReference type="SMART" id="SM00490">
    <property type="entry name" value="HELICc"/>
    <property type="match status" value="1"/>
</dbReference>
<dbReference type="PROSITE" id="PS51192">
    <property type="entry name" value="HELICASE_ATP_BIND_1"/>
    <property type="match status" value="1"/>
</dbReference>
<sequence>MILQRADFQSAYGGLERAVAESFLSGEVSQALNPVDAKHLLRYADVLSHSSDARHRELAYTAIALLREYDTAVGLGQELSDRVLAVAEAVLVQLGNFPGIRTLQKGVGSRYALPLSRGALRIAKEVLQRTSKGDATLTDAQYAITEKMRGEDYFSFSGPTSLGKSFIIKDALYDIVRRDELNDHCVVVLVPTKALIGQTAADLRNLLSEVPEVNVATYPSLPKLLRQKYRRTIFVLTPERLLRYLADPVREIDYLVVDEAQKVIAKNDARSSLYYHAIVEATRRFATKLVFASPSIANPELFLELFGKATNGALAVKERTVAQHRYFVDLVAQRQYYFSGIDATPQELEATPRQTGVVDLILSRSGDRKAIIYINGSLKSAEFALRLAERRDVVSDEKVDDLIKHVREYVHKDYFLASTLSRGVAFHHGKMPQEVRERVEQAFADPDSPIQFVVCTSTLLEGVNLPAKNIFVLSDKHGNSSFTKIDFENLAGRAGRLTYDFSGNVVCVREEANRWADRTRALIPRAEPDPAESFLVNPANNRKKEYTDIARILRGESLPGTPSADQQRSVEQYASILTLHQLDNQQTPLRSYFLDKVKDGRELLRKAAASVEVPTDVLRRSPNILPEYQDRVWADLTSGSAAPLVADDADLADVNTFLNVLSRLSNLYGWRTTEVSGTDPLMPKNADADGWERRLYYWALLMRGWVRGDPISRVISSSIAYYTQRGWITYRDYSRDESLVNEPFDRNSAKHVNLIIEWTLRDIEGGLRFRIIGYLQNFFDVSLMSLGRDRAGVNVATLVEYGTTDRRAIQLQEVGFGRSVATELLADHADALQFSADDELEEFHYEMVLASTALSDEARAEIENIMVKVQVDDTAA</sequence>
<dbReference type="Pfam" id="PF00270">
    <property type="entry name" value="DEAD"/>
    <property type="match status" value="1"/>
</dbReference>
<keyword evidence="3 7" id="KW-0347">Helicase</keyword>
<dbReference type="PROSITE" id="PS51194">
    <property type="entry name" value="HELICASE_CTER"/>
    <property type="match status" value="1"/>
</dbReference>
<evidence type="ECO:0000256" key="4">
    <source>
        <dbReference type="ARBA" id="ARBA00022840"/>
    </source>
</evidence>
<dbReference type="SUPFAM" id="SSF52540">
    <property type="entry name" value="P-loop containing nucleoside triphosphate hydrolases"/>
    <property type="match status" value="1"/>
</dbReference>
<evidence type="ECO:0000256" key="3">
    <source>
        <dbReference type="ARBA" id="ARBA00022806"/>
    </source>
</evidence>
<evidence type="ECO:0000259" key="5">
    <source>
        <dbReference type="PROSITE" id="PS51192"/>
    </source>
</evidence>
<dbReference type="EMBL" id="CP154795">
    <property type="protein sequence ID" value="XAN09248.1"/>
    <property type="molecule type" value="Genomic_DNA"/>
</dbReference>
<dbReference type="InterPro" id="IPR050474">
    <property type="entry name" value="Hel308_SKI2-like"/>
</dbReference>
<feature type="domain" description="Helicase C-terminal" evidence="6">
    <location>
        <begin position="343"/>
        <end position="547"/>
    </location>
</feature>
<evidence type="ECO:0000313" key="8">
    <source>
        <dbReference type="Proteomes" id="UP001442841"/>
    </source>
</evidence>
<dbReference type="Pfam" id="PF00271">
    <property type="entry name" value="Helicase_C"/>
    <property type="match status" value="1"/>
</dbReference>
<evidence type="ECO:0000256" key="1">
    <source>
        <dbReference type="ARBA" id="ARBA00022741"/>
    </source>
</evidence>
<keyword evidence="1" id="KW-0547">Nucleotide-binding</keyword>
<evidence type="ECO:0000256" key="2">
    <source>
        <dbReference type="ARBA" id="ARBA00022801"/>
    </source>
</evidence>
<evidence type="ECO:0000259" key="6">
    <source>
        <dbReference type="PROSITE" id="PS51194"/>
    </source>
</evidence>
<dbReference type="InterPro" id="IPR014001">
    <property type="entry name" value="Helicase_ATP-bd"/>
</dbReference>
<accession>A0ABZ3FT43</accession>
<feature type="domain" description="Helicase ATP-binding" evidence="5">
    <location>
        <begin position="145"/>
        <end position="314"/>
    </location>
</feature>
<dbReference type="PANTHER" id="PTHR47961">
    <property type="entry name" value="DNA POLYMERASE THETA, PUTATIVE (AFU_ORTHOLOGUE AFUA_1G05260)-RELATED"/>
    <property type="match status" value="1"/>
</dbReference>
<dbReference type="Gene3D" id="3.40.50.300">
    <property type="entry name" value="P-loop containing nucleotide triphosphate hydrolases"/>
    <property type="match status" value="2"/>
</dbReference>
<dbReference type="InterPro" id="IPR011545">
    <property type="entry name" value="DEAD/DEAH_box_helicase_dom"/>
</dbReference>
<gene>
    <name evidence="7" type="ORF">AADG42_18645</name>
</gene>
<dbReference type="RefSeq" id="WP_425310700.1">
    <property type="nucleotide sequence ID" value="NZ_CP154795.1"/>
</dbReference>
<reference evidence="7 8" key="1">
    <citation type="submission" date="2024-04" db="EMBL/GenBank/DDBJ databases">
        <title>Isolation of an actinomycete strain from pig manure.</title>
        <authorList>
            <person name="Gong T."/>
            <person name="Yu Z."/>
            <person name="An M."/>
            <person name="Wei C."/>
            <person name="Yang W."/>
            <person name="Liu L."/>
        </authorList>
    </citation>
    <scope>NUCLEOTIDE SEQUENCE [LARGE SCALE GENOMIC DNA]</scope>
    <source>
        <strain evidence="7 8">ZF39</strain>
    </source>
</reference>
<dbReference type="SMART" id="SM00487">
    <property type="entry name" value="DEXDc"/>
    <property type="match status" value="1"/>
</dbReference>
<dbReference type="InterPro" id="IPR001650">
    <property type="entry name" value="Helicase_C-like"/>
</dbReference>
<organism evidence="7 8">
    <name type="scientific">Ammonicoccus fulvus</name>
    <dbReference type="NCBI Taxonomy" id="3138240"/>
    <lineage>
        <taxon>Bacteria</taxon>
        <taxon>Bacillati</taxon>
        <taxon>Actinomycetota</taxon>
        <taxon>Actinomycetes</taxon>
        <taxon>Propionibacteriales</taxon>
        <taxon>Propionibacteriaceae</taxon>
        <taxon>Ammonicoccus</taxon>
    </lineage>
</organism>
<name>A0ABZ3FT43_9ACTN</name>
<evidence type="ECO:0000313" key="7">
    <source>
        <dbReference type="EMBL" id="XAN09248.1"/>
    </source>
</evidence>
<keyword evidence="2" id="KW-0378">Hydrolase</keyword>
<dbReference type="InterPro" id="IPR027417">
    <property type="entry name" value="P-loop_NTPase"/>
</dbReference>
<protein>
    <submittedName>
        <fullName evidence="7">DEAD/DEAH box helicase</fullName>
    </submittedName>
</protein>
<keyword evidence="8" id="KW-1185">Reference proteome</keyword>